<evidence type="ECO:0000256" key="4">
    <source>
        <dbReference type="ARBA" id="ARBA00022692"/>
    </source>
</evidence>
<sequence>MVGLSQQLVPLGVAFVLSSVIGIEREIRHKVAGLRTHTMVGVGAAMLMLISKYGFDDILSVGRVVNNPGQLAGQIVTGIGFLGAGIIIVRHDNPHNVITAASIWIVAAIGMACGAGLYPIALAGMACDLVTSLVYTPLSEWIRSRPSPPNRE</sequence>
<evidence type="ECO:0000256" key="2">
    <source>
        <dbReference type="ARBA" id="ARBA00009298"/>
    </source>
</evidence>
<gene>
    <name evidence="9" type="ORF">GCM10023147_41230</name>
</gene>
<evidence type="ECO:0000313" key="10">
    <source>
        <dbReference type="Proteomes" id="UP001500635"/>
    </source>
</evidence>
<proteinExistence type="inferred from homology"/>
<dbReference type="InterPro" id="IPR049177">
    <property type="entry name" value="MgtC_SapB_SrpB_YhiD_N"/>
</dbReference>
<feature type="domain" description="MgtC/SapB/SrpB/YhiD N-terminal" evidence="8">
    <location>
        <begin position="11"/>
        <end position="140"/>
    </location>
</feature>
<dbReference type="PRINTS" id="PR01837">
    <property type="entry name" value="MGTCSAPBPROT"/>
</dbReference>
<dbReference type="Proteomes" id="UP001500635">
    <property type="component" value="Unassembled WGS sequence"/>
</dbReference>
<evidence type="ECO:0000256" key="6">
    <source>
        <dbReference type="ARBA" id="ARBA00023136"/>
    </source>
</evidence>
<reference evidence="10" key="1">
    <citation type="journal article" date="2019" name="Int. J. Syst. Evol. Microbiol.">
        <title>The Global Catalogue of Microorganisms (GCM) 10K type strain sequencing project: providing services to taxonomists for standard genome sequencing and annotation.</title>
        <authorList>
            <consortium name="The Broad Institute Genomics Platform"/>
            <consortium name="The Broad Institute Genome Sequencing Center for Infectious Disease"/>
            <person name="Wu L."/>
            <person name="Ma J."/>
        </authorList>
    </citation>
    <scope>NUCLEOTIDE SEQUENCE [LARGE SCALE GENOMIC DNA]</scope>
    <source>
        <strain evidence="10">JCM 17688</strain>
    </source>
</reference>
<name>A0ABP8K6T6_9ACTN</name>
<dbReference type="PANTHER" id="PTHR33778">
    <property type="entry name" value="PROTEIN MGTC"/>
    <property type="match status" value="1"/>
</dbReference>
<feature type="transmembrane region" description="Helical" evidence="7">
    <location>
        <begin position="6"/>
        <end position="23"/>
    </location>
</feature>
<keyword evidence="4 7" id="KW-0812">Transmembrane</keyword>
<feature type="transmembrane region" description="Helical" evidence="7">
    <location>
        <begin position="32"/>
        <end position="51"/>
    </location>
</feature>
<evidence type="ECO:0000256" key="3">
    <source>
        <dbReference type="ARBA" id="ARBA00022475"/>
    </source>
</evidence>
<keyword evidence="6 7" id="KW-0472">Membrane</keyword>
<dbReference type="EMBL" id="BAABFR010000089">
    <property type="protein sequence ID" value="GAA4401550.1"/>
    <property type="molecule type" value="Genomic_DNA"/>
</dbReference>
<dbReference type="Pfam" id="PF02308">
    <property type="entry name" value="MgtC"/>
    <property type="match status" value="1"/>
</dbReference>
<comment type="caution">
    <text evidence="9">The sequence shown here is derived from an EMBL/GenBank/DDBJ whole genome shotgun (WGS) entry which is preliminary data.</text>
</comment>
<feature type="transmembrane region" description="Helical" evidence="7">
    <location>
        <begin position="101"/>
        <end position="121"/>
    </location>
</feature>
<evidence type="ECO:0000259" key="8">
    <source>
        <dbReference type="Pfam" id="PF02308"/>
    </source>
</evidence>
<comment type="subcellular location">
    <subcellularLocation>
        <location evidence="1">Cell membrane</location>
        <topology evidence="1">Multi-pass membrane protein</topology>
    </subcellularLocation>
</comment>
<evidence type="ECO:0000256" key="1">
    <source>
        <dbReference type="ARBA" id="ARBA00004651"/>
    </source>
</evidence>
<organism evidence="9 10">
    <name type="scientific">Tsukamurella soli</name>
    <dbReference type="NCBI Taxonomy" id="644556"/>
    <lineage>
        <taxon>Bacteria</taxon>
        <taxon>Bacillati</taxon>
        <taxon>Actinomycetota</taxon>
        <taxon>Actinomycetes</taxon>
        <taxon>Mycobacteriales</taxon>
        <taxon>Tsukamurellaceae</taxon>
        <taxon>Tsukamurella</taxon>
    </lineage>
</organism>
<feature type="transmembrane region" description="Helical" evidence="7">
    <location>
        <begin position="71"/>
        <end position="89"/>
    </location>
</feature>
<keyword evidence="3" id="KW-1003">Cell membrane</keyword>
<evidence type="ECO:0000313" key="9">
    <source>
        <dbReference type="EMBL" id="GAA4401550.1"/>
    </source>
</evidence>
<comment type="similarity">
    <text evidence="2">Belongs to the MgtC/SapB family.</text>
</comment>
<evidence type="ECO:0000256" key="7">
    <source>
        <dbReference type="SAM" id="Phobius"/>
    </source>
</evidence>
<accession>A0ABP8K6T6</accession>
<dbReference type="InterPro" id="IPR003416">
    <property type="entry name" value="MgtC/SapB/SrpB/YhiD_fam"/>
</dbReference>
<keyword evidence="10" id="KW-1185">Reference proteome</keyword>
<keyword evidence="5 7" id="KW-1133">Transmembrane helix</keyword>
<protein>
    <recommendedName>
        <fullName evidence="8">MgtC/SapB/SrpB/YhiD N-terminal domain-containing protein</fullName>
    </recommendedName>
</protein>
<dbReference type="PANTHER" id="PTHR33778:SF1">
    <property type="entry name" value="MAGNESIUM TRANSPORTER YHID-RELATED"/>
    <property type="match status" value="1"/>
</dbReference>
<evidence type="ECO:0000256" key="5">
    <source>
        <dbReference type="ARBA" id="ARBA00022989"/>
    </source>
</evidence>